<keyword evidence="4" id="KW-1185">Reference proteome</keyword>
<dbReference type="Pfam" id="PF00364">
    <property type="entry name" value="Biotin_lipoyl"/>
    <property type="match status" value="1"/>
</dbReference>
<gene>
    <name evidence="3" type="ORF">BJ085DRAFT_20610</name>
</gene>
<dbReference type="AlphaFoldDB" id="A0A4P9ZJ65"/>
<dbReference type="PANTHER" id="PTHR18866:SF33">
    <property type="entry name" value="METHYLCROTONOYL-COA CARBOXYLASE SUBUNIT ALPHA, MITOCHONDRIAL-RELATED"/>
    <property type="match status" value="1"/>
</dbReference>
<proteinExistence type="predicted"/>
<dbReference type="GO" id="GO:0004485">
    <property type="term" value="F:methylcrotonoyl-CoA carboxylase activity"/>
    <property type="evidence" value="ECO:0007669"/>
    <property type="project" value="TreeGrafter"/>
</dbReference>
<name>A0A4P9ZJ65_9FUNG</name>
<dbReference type="SUPFAM" id="SSF51230">
    <property type="entry name" value="Single hybrid motif"/>
    <property type="match status" value="1"/>
</dbReference>
<dbReference type="PROSITE" id="PS50968">
    <property type="entry name" value="BIOTINYL_LIPOYL"/>
    <property type="match status" value="1"/>
</dbReference>
<dbReference type="InterPro" id="IPR001882">
    <property type="entry name" value="Biotin_BS"/>
</dbReference>
<dbReference type="CDD" id="cd06850">
    <property type="entry name" value="biotinyl_domain"/>
    <property type="match status" value="1"/>
</dbReference>
<dbReference type="GO" id="GO:0005739">
    <property type="term" value="C:mitochondrion"/>
    <property type="evidence" value="ECO:0007669"/>
    <property type="project" value="TreeGrafter"/>
</dbReference>
<sequence>TTLVLRDDKVTLFSEDGRVDLTLPKPTYLSGAGASEAAGSVKTPMPCKISQVLVEAGQTVEKNTPLVILEAMKMEHVVRAPFAGKIKEVFYQVGDMVPENKSLVELENTEDAK</sequence>
<dbReference type="InterPro" id="IPR000089">
    <property type="entry name" value="Biotin_lipoyl"/>
</dbReference>
<keyword evidence="1" id="KW-0092">Biotin</keyword>
<evidence type="ECO:0000259" key="2">
    <source>
        <dbReference type="PROSITE" id="PS50968"/>
    </source>
</evidence>
<dbReference type="FunFam" id="2.40.50.100:FF:000003">
    <property type="entry name" value="Acetyl-CoA carboxylase biotin carboxyl carrier protein"/>
    <property type="match status" value="1"/>
</dbReference>
<evidence type="ECO:0000313" key="4">
    <source>
        <dbReference type="Proteomes" id="UP000268162"/>
    </source>
</evidence>
<feature type="non-terminal residue" evidence="3">
    <location>
        <position position="1"/>
    </location>
</feature>
<protein>
    <submittedName>
        <fullName evidence="3">3-methylcrotonoyl-CoA carboxylase</fullName>
    </submittedName>
</protein>
<dbReference type="PANTHER" id="PTHR18866">
    <property type="entry name" value="CARBOXYLASE:PYRUVATE/ACETYL-COA/PROPIONYL-COA CARBOXYLASE"/>
    <property type="match status" value="1"/>
</dbReference>
<dbReference type="PROSITE" id="PS00188">
    <property type="entry name" value="BIOTIN"/>
    <property type="match status" value="1"/>
</dbReference>
<organism evidence="3 4">
    <name type="scientific">Dimargaris cristalligena</name>
    <dbReference type="NCBI Taxonomy" id="215637"/>
    <lineage>
        <taxon>Eukaryota</taxon>
        <taxon>Fungi</taxon>
        <taxon>Fungi incertae sedis</taxon>
        <taxon>Zoopagomycota</taxon>
        <taxon>Kickxellomycotina</taxon>
        <taxon>Dimargaritomycetes</taxon>
        <taxon>Dimargaritales</taxon>
        <taxon>Dimargaritaceae</taxon>
        <taxon>Dimargaris</taxon>
    </lineage>
</organism>
<dbReference type="InterPro" id="IPR050856">
    <property type="entry name" value="Biotin_carboxylase_complex"/>
</dbReference>
<dbReference type="Proteomes" id="UP000268162">
    <property type="component" value="Unassembled WGS sequence"/>
</dbReference>
<reference evidence="4" key="1">
    <citation type="journal article" date="2018" name="Nat. Microbiol.">
        <title>Leveraging single-cell genomics to expand the fungal tree of life.</title>
        <authorList>
            <person name="Ahrendt S.R."/>
            <person name="Quandt C.A."/>
            <person name="Ciobanu D."/>
            <person name="Clum A."/>
            <person name="Salamov A."/>
            <person name="Andreopoulos B."/>
            <person name="Cheng J.F."/>
            <person name="Woyke T."/>
            <person name="Pelin A."/>
            <person name="Henrissat B."/>
            <person name="Reynolds N.K."/>
            <person name="Benny G.L."/>
            <person name="Smith M.E."/>
            <person name="James T.Y."/>
            <person name="Grigoriev I.V."/>
        </authorList>
    </citation>
    <scope>NUCLEOTIDE SEQUENCE [LARGE SCALE GENOMIC DNA]</scope>
    <source>
        <strain evidence="4">RSA 468</strain>
    </source>
</reference>
<dbReference type="EMBL" id="ML004416">
    <property type="protein sequence ID" value="RKP33103.1"/>
    <property type="molecule type" value="Genomic_DNA"/>
</dbReference>
<dbReference type="STRING" id="215637.A0A4P9ZJ65"/>
<feature type="domain" description="Lipoyl-binding" evidence="2">
    <location>
        <begin position="29"/>
        <end position="107"/>
    </location>
</feature>
<accession>A0A4P9ZJ65</accession>
<evidence type="ECO:0000313" key="3">
    <source>
        <dbReference type="EMBL" id="RKP33103.1"/>
    </source>
</evidence>
<dbReference type="Gene3D" id="2.40.50.100">
    <property type="match status" value="1"/>
</dbReference>
<evidence type="ECO:0000256" key="1">
    <source>
        <dbReference type="ARBA" id="ARBA00023267"/>
    </source>
</evidence>
<dbReference type="InterPro" id="IPR011053">
    <property type="entry name" value="Single_hybrid_motif"/>
</dbReference>